<name>A0A1M5ZUS6_9CLOT</name>
<keyword evidence="6" id="KW-0050">Antiport</keyword>
<keyword evidence="9 13" id="KW-1133">Transmembrane helix</keyword>
<evidence type="ECO:0000256" key="7">
    <source>
        <dbReference type="ARBA" id="ARBA00022475"/>
    </source>
</evidence>
<proteinExistence type="inferred from homology"/>
<feature type="transmembrane region" description="Helical" evidence="13">
    <location>
        <begin position="263"/>
        <end position="281"/>
    </location>
</feature>
<keyword evidence="7" id="KW-1003">Cell membrane</keyword>
<dbReference type="GO" id="GO:0042910">
    <property type="term" value="F:xenobiotic transmembrane transporter activity"/>
    <property type="evidence" value="ECO:0007669"/>
    <property type="project" value="InterPro"/>
</dbReference>
<reference evidence="14 15" key="1">
    <citation type="submission" date="2016-11" db="EMBL/GenBank/DDBJ databases">
        <authorList>
            <person name="Jaros S."/>
            <person name="Januszkiewicz K."/>
            <person name="Wedrychowicz H."/>
        </authorList>
    </citation>
    <scope>NUCLEOTIDE SEQUENCE [LARGE SCALE GENOMIC DNA]</scope>
    <source>
        <strain evidence="14 15">DSM 6191</strain>
    </source>
</reference>
<dbReference type="InterPro" id="IPR002528">
    <property type="entry name" value="MATE_fam"/>
</dbReference>
<dbReference type="Proteomes" id="UP000184241">
    <property type="component" value="Unassembled WGS sequence"/>
</dbReference>
<feature type="transmembrane region" description="Helical" evidence="13">
    <location>
        <begin position="139"/>
        <end position="161"/>
    </location>
</feature>
<evidence type="ECO:0000256" key="5">
    <source>
        <dbReference type="ARBA" id="ARBA00022448"/>
    </source>
</evidence>
<feature type="transmembrane region" description="Helical" evidence="13">
    <location>
        <begin position="104"/>
        <end position="127"/>
    </location>
</feature>
<dbReference type="NCBIfam" id="TIGR00797">
    <property type="entry name" value="matE"/>
    <property type="match status" value="1"/>
</dbReference>
<dbReference type="GO" id="GO:0015297">
    <property type="term" value="F:antiporter activity"/>
    <property type="evidence" value="ECO:0007669"/>
    <property type="project" value="UniProtKB-KW"/>
</dbReference>
<comment type="subcellular location">
    <subcellularLocation>
        <location evidence="2">Cell membrane</location>
        <topology evidence="2">Multi-pass membrane protein</topology>
    </subcellularLocation>
</comment>
<evidence type="ECO:0000256" key="13">
    <source>
        <dbReference type="SAM" id="Phobius"/>
    </source>
</evidence>
<accession>A0A1M5ZUS6</accession>
<comment type="function">
    <text evidence="1">Multidrug efflux pump.</text>
</comment>
<feature type="transmembrane region" description="Helical" evidence="13">
    <location>
        <begin position="326"/>
        <end position="346"/>
    </location>
</feature>
<evidence type="ECO:0000256" key="4">
    <source>
        <dbReference type="ARBA" id="ARBA00020268"/>
    </source>
</evidence>
<keyword evidence="10" id="KW-0406">Ion transport</keyword>
<comment type="similarity">
    <text evidence="3">Belongs to the multi antimicrobial extrusion (MATE) (TC 2.A.66.1) family.</text>
</comment>
<evidence type="ECO:0000256" key="3">
    <source>
        <dbReference type="ARBA" id="ARBA00010199"/>
    </source>
</evidence>
<evidence type="ECO:0000256" key="12">
    <source>
        <dbReference type="ARBA" id="ARBA00031636"/>
    </source>
</evidence>
<evidence type="ECO:0000256" key="2">
    <source>
        <dbReference type="ARBA" id="ARBA00004651"/>
    </source>
</evidence>
<sequence length="457" mass="49323">MLRKDIIEGAKMKFIRKDVISLTLPILAEQLFVMSMGMINTMMAGHIGKEAVSAIGMVDSINNIVIAFFSALAVGGMVVVAQFVGQSNIKKANASMKQALYSSILISISITLLMFIFKKLILSFLFGSAEAEVIRSANIYLSITLLTYPLITMDLLCNGILRGAGDTKTPMKITIFMNVMNVVFTFAFINIFSFGIVGAALGIALARSIGAFIVLGVLLRGSSILKLTDLKKFKFDLTLLKPIFSVGVPASIESLVFNGGKLITQVFIVGMGTASIAANTITSSIGGMLNIPGNALCIAATALVGQHMGKGETDEASDTLGYITKLSTVSLIAMALAFLPFSGLIPRLYTSDPEIINLARRVCILYSLCIPMWSISFVLPAGLKGAGDAKYTMVTALIGMWLFRITLGYFLGITLNLGLIGVWSGMFIDWTVRGTLYFIRFKRGKWKEKLVIARLAC</sequence>
<evidence type="ECO:0000256" key="10">
    <source>
        <dbReference type="ARBA" id="ARBA00023065"/>
    </source>
</evidence>
<dbReference type="CDD" id="cd13137">
    <property type="entry name" value="MATE_NorM_like"/>
    <property type="match status" value="1"/>
</dbReference>
<evidence type="ECO:0000313" key="14">
    <source>
        <dbReference type="EMBL" id="SHI28014.1"/>
    </source>
</evidence>
<feature type="transmembrane region" description="Helical" evidence="13">
    <location>
        <begin position="64"/>
        <end position="84"/>
    </location>
</feature>
<feature type="transmembrane region" description="Helical" evidence="13">
    <location>
        <begin position="358"/>
        <end position="379"/>
    </location>
</feature>
<dbReference type="AlphaFoldDB" id="A0A1M5ZUS6"/>
<dbReference type="PIRSF" id="PIRSF006603">
    <property type="entry name" value="DinF"/>
    <property type="match status" value="1"/>
</dbReference>
<evidence type="ECO:0000313" key="15">
    <source>
        <dbReference type="Proteomes" id="UP000184241"/>
    </source>
</evidence>
<dbReference type="GO" id="GO:0005886">
    <property type="term" value="C:plasma membrane"/>
    <property type="evidence" value="ECO:0007669"/>
    <property type="project" value="UniProtKB-SubCell"/>
</dbReference>
<feature type="transmembrane region" description="Helical" evidence="13">
    <location>
        <begin position="173"/>
        <end position="193"/>
    </location>
</feature>
<dbReference type="PANTHER" id="PTHR43298">
    <property type="entry name" value="MULTIDRUG RESISTANCE PROTEIN NORM-RELATED"/>
    <property type="match status" value="1"/>
</dbReference>
<dbReference type="Pfam" id="PF01554">
    <property type="entry name" value="MatE"/>
    <property type="match status" value="2"/>
</dbReference>
<gene>
    <name evidence="14" type="ORF">SAMN02745941_03430</name>
</gene>
<keyword evidence="11 13" id="KW-0472">Membrane</keyword>
<keyword evidence="5" id="KW-0813">Transport</keyword>
<evidence type="ECO:0000256" key="6">
    <source>
        <dbReference type="ARBA" id="ARBA00022449"/>
    </source>
</evidence>
<evidence type="ECO:0000256" key="11">
    <source>
        <dbReference type="ARBA" id="ARBA00023136"/>
    </source>
</evidence>
<feature type="transmembrane region" description="Helical" evidence="13">
    <location>
        <begin position="20"/>
        <end position="44"/>
    </location>
</feature>
<dbReference type="InterPro" id="IPR050222">
    <property type="entry name" value="MATE_MdtK"/>
</dbReference>
<dbReference type="GO" id="GO:0006811">
    <property type="term" value="P:monoatomic ion transport"/>
    <property type="evidence" value="ECO:0007669"/>
    <property type="project" value="UniProtKB-KW"/>
</dbReference>
<dbReference type="PANTHER" id="PTHR43298:SF2">
    <property type="entry name" value="FMN_FAD EXPORTER YEEO-RELATED"/>
    <property type="match status" value="1"/>
</dbReference>
<evidence type="ECO:0000256" key="1">
    <source>
        <dbReference type="ARBA" id="ARBA00003408"/>
    </source>
</evidence>
<evidence type="ECO:0000256" key="8">
    <source>
        <dbReference type="ARBA" id="ARBA00022692"/>
    </source>
</evidence>
<keyword evidence="8 13" id="KW-0812">Transmembrane</keyword>
<dbReference type="EMBL" id="FQXU01000011">
    <property type="protein sequence ID" value="SHI28014.1"/>
    <property type="molecule type" value="Genomic_DNA"/>
</dbReference>
<dbReference type="InterPro" id="IPR048279">
    <property type="entry name" value="MdtK-like"/>
</dbReference>
<organism evidence="14 15">
    <name type="scientific">Clostridium intestinale DSM 6191</name>
    <dbReference type="NCBI Taxonomy" id="1121320"/>
    <lineage>
        <taxon>Bacteria</taxon>
        <taxon>Bacillati</taxon>
        <taxon>Bacillota</taxon>
        <taxon>Clostridia</taxon>
        <taxon>Eubacteriales</taxon>
        <taxon>Clostridiaceae</taxon>
        <taxon>Clostridium</taxon>
    </lineage>
</organism>
<evidence type="ECO:0000256" key="9">
    <source>
        <dbReference type="ARBA" id="ARBA00022989"/>
    </source>
</evidence>
<feature type="transmembrane region" description="Helical" evidence="13">
    <location>
        <begin position="199"/>
        <end position="219"/>
    </location>
</feature>
<protein>
    <recommendedName>
        <fullName evidence="4">Probable multidrug resistance protein NorM</fullName>
    </recommendedName>
    <alternativeName>
        <fullName evidence="12">Multidrug-efflux transporter</fullName>
    </alternativeName>
</protein>